<accession>A0A1A7BE76</accession>
<evidence type="ECO:0000313" key="3">
    <source>
        <dbReference type="Proteomes" id="UP000092484"/>
    </source>
</evidence>
<reference evidence="2 3" key="1">
    <citation type="submission" date="2016-06" db="EMBL/GenBank/DDBJ databases">
        <title>Genome sequence of Porphyrobacter dokdonensis DSW-74.</title>
        <authorList>
            <person name="Kim J.F."/>
            <person name="Song J.Y."/>
        </authorList>
    </citation>
    <scope>NUCLEOTIDE SEQUENCE [LARGE SCALE GENOMIC DNA]</scope>
    <source>
        <strain evidence="2 3">DSW-74</strain>
    </source>
</reference>
<name>A0A1A7BE76_9SPHN</name>
<feature type="chain" id="PRO_5008354900" description="UrcA family protein" evidence="1">
    <location>
        <begin position="27"/>
        <end position="107"/>
    </location>
</feature>
<organism evidence="2 3">
    <name type="scientific">Erythrobacter dokdonensis DSW-74</name>
    <dbReference type="NCBI Taxonomy" id="1300349"/>
    <lineage>
        <taxon>Bacteria</taxon>
        <taxon>Pseudomonadati</taxon>
        <taxon>Pseudomonadota</taxon>
        <taxon>Alphaproteobacteria</taxon>
        <taxon>Sphingomonadales</taxon>
        <taxon>Erythrobacteraceae</taxon>
        <taxon>Erythrobacter/Porphyrobacter group</taxon>
        <taxon>Erythrobacter</taxon>
    </lineage>
</organism>
<keyword evidence="1" id="KW-0732">Signal</keyword>
<dbReference type="EMBL" id="LZYB01000004">
    <property type="protein sequence ID" value="OBV10789.1"/>
    <property type="molecule type" value="Genomic_DNA"/>
</dbReference>
<feature type="signal peptide" evidence="1">
    <location>
        <begin position="1"/>
        <end position="26"/>
    </location>
</feature>
<dbReference type="Proteomes" id="UP000092484">
    <property type="component" value="Unassembled WGS sequence"/>
</dbReference>
<protein>
    <recommendedName>
        <fullName evidence="4">UrcA family protein</fullName>
    </recommendedName>
</protein>
<keyword evidence="3" id="KW-1185">Reference proteome</keyword>
<evidence type="ECO:0000313" key="2">
    <source>
        <dbReference type="EMBL" id="OBV10789.1"/>
    </source>
</evidence>
<evidence type="ECO:0000256" key="1">
    <source>
        <dbReference type="SAM" id="SignalP"/>
    </source>
</evidence>
<dbReference type="InterPro" id="IPR030972">
    <property type="entry name" value="UrcA_uranyl"/>
</dbReference>
<dbReference type="STRING" id="1300349.I603_2002"/>
<proteinExistence type="predicted"/>
<sequence length="107" mass="11351">MEDDMKTFALAAAAIGLACTTTPAFAGSDEKATMTIELDDIDLASPKGQEVLDRRIEQAARTVCRVTEVRTGTRIMDHSARACVAKARAEARQQVAALVAETGKRGG</sequence>
<dbReference type="NCBIfam" id="TIGR04433">
    <property type="entry name" value="UrcA_uranyl"/>
    <property type="match status" value="1"/>
</dbReference>
<dbReference type="AlphaFoldDB" id="A0A1A7BE76"/>
<dbReference type="PROSITE" id="PS51257">
    <property type="entry name" value="PROKAR_LIPOPROTEIN"/>
    <property type="match status" value="1"/>
</dbReference>
<gene>
    <name evidence="2" type="ORF">I603_2002</name>
</gene>
<comment type="caution">
    <text evidence="2">The sequence shown here is derived from an EMBL/GenBank/DDBJ whole genome shotgun (WGS) entry which is preliminary data.</text>
</comment>
<evidence type="ECO:0008006" key="4">
    <source>
        <dbReference type="Google" id="ProtNLM"/>
    </source>
</evidence>